<keyword evidence="2" id="KW-0732">Signal</keyword>
<dbReference type="Proteomes" id="UP000435112">
    <property type="component" value="Unassembled WGS sequence"/>
</dbReference>
<feature type="chain" id="PRO_5033872805" description="PhoD-like phosphatase metallophosphatase domain-containing protein" evidence="2">
    <location>
        <begin position="25"/>
        <end position="619"/>
    </location>
</feature>
<dbReference type="InterPro" id="IPR038607">
    <property type="entry name" value="PhoD-like_sf"/>
</dbReference>
<comment type="caution">
    <text evidence="5">The sequence shown here is derived from an EMBL/GenBank/DDBJ whole genome shotgun (WGS) entry which is preliminary data.</text>
</comment>
<dbReference type="OrthoDB" id="2419400at2759"/>
<evidence type="ECO:0000313" key="7">
    <source>
        <dbReference type="Proteomes" id="UP000429607"/>
    </source>
</evidence>
<dbReference type="Proteomes" id="UP000429607">
    <property type="component" value="Unassembled WGS sequence"/>
</dbReference>
<dbReference type="Pfam" id="PF09423">
    <property type="entry name" value="PhoD"/>
    <property type="match status" value="1"/>
</dbReference>
<dbReference type="SUPFAM" id="SSF56300">
    <property type="entry name" value="Metallo-dependent phosphatases"/>
    <property type="match status" value="1"/>
</dbReference>
<evidence type="ECO:0000313" key="5">
    <source>
        <dbReference type="EMBL" id="KAE9035438.1"/>
    </source>
</evidence>
<protein>
    <recommendedName>
        <fullName evidence="3">PhoD-like phosphatase metallophosphatase domain-containing protein</fullName>
    </recommendedName>
</protein>
<dbReference type="AlphaFoldDB" id="A0A6A3MVM3"/>
<dbReference type="PANTHER" id="PTHR37031">
    <property type="entry name" value="METALLOPHOSPHATASE BINDING DOMAIN PROTEIN"/>
    <property type="match status" value="1"/>
</dbReference>
<feature type="signal peptide" evidence="2">
    <location>
        <begin position="1"/>
        <end position="24"/>
    </location>
</feature>
<proteinExistence type="predicted"/>
<dbReference type="InterPro" id="IPR029052">
    <property type="entry name" value="Metallo-depent_PP-like"/>
</dbReference>
<evidence type="ECO:0000313" key="8">
    <source>
        <dbReference type="Proteomes" id="UP000434957"/>
    </source>
</evidence>
<dbReference type="EMBL" id="QXFU01000752">
    <property type="protein sequence ID" value="KAE9021848.1"/>
    <property type="molecule type" value="Genomic_DNA"/>
</dbReference>
<keyword evidence="1" id="KW-1133">Transmembrane helix</keyword>
<gene>
    <name evidence="5" type="ORF">PR001_g9298</name>
    <name evidence="4" type="ORF">PR002_g12128</name>
    <name evidence="6" type="ORF">PR003_g6526</name>
</gene>
<evidence type="ECO:0000313" key="6">
    <source>
        <dbReference type="EMBL" id="KAE9348216.1"/>
    </source>
</evidence>
<dbReference type="Proteomes" id="UP000434957">
    <property type="component" value="Unassembled WGS sequence"/>
</dbReference>
<evidence type="ECO:0000256" key="2">
    <source>
        <dbReference type="SAM" id="SignalP"/>
    </source>
</evidence>
<organism evidence="5 7">
    <name type="scientific">Phytophthora rubi</name>
    <dbReference type="NCBI Taxonomy" id="129364"/>
    <lineage>
        <taxon>Eukaryota</taxon>
        <taxon>Sar</taxon>
        <taxon>Stramenopiles</taxon>
        <taxon>Oomycota</taxon>
        <taxon>Peronosporomycetes</taxon>
        <taxon>Peronosporales</taxon>
        <taxon>Peronosporaceae</taxon>
        <taxon>Phytophthora</taxon>
    </lineage>
</organism>
<dbReference type="EMBL" id="QXFT01000292">
    <property type="protein sequence ID" value="KAE9348216.1"/>
    <property type="molecule type" value="Genomic_DNA"/>
</dbReference>
<name>A0A6A3MVM3_9STRA</name>
<feature type="transmembrane region" description="Helical" evidence="1">
    <location>
        <begin position="583"/>
        <end position="603"/>
    </location>
</feature>
<keyword evidence="8" id="KW-1185">Reference proteome</keyword>
<keyword evidence="1" id="KW-0472">Membrane</keyword>
<dbReference type="Gene3D" id="3.60.21.70">
    <property type="entry name" value="PhoD-like phosphatase"/>
    <property type="match status" value="1"/>
</dbReference>
<keyword evidence="1" id="KW-0812">Transmembrane</keyword>
<evidence type="ECO:0000259" key="3">
    <source>
        <dbReference type="Pfam" id="PF09423"/>
    </source>
</evidence>
<dbReference type="PANTHER" id="PTHR37031:SF2">
    <property type="entry name" value="PHOD-LIKE PHOSPHATASE METALLOPHOSPHATASE DOMAIN-CONTAINING PROTEIN"/>
    <property type="match status" value="1"/>
</dbReference>
<evidence type="ECO:0000256" key="1">
    <source>
        <dbReference type="SAM" id="Phobius"/>
    </source>
</evidence>
<evidence type="ECO:0000313" key="4">
    <source>
        <dbReference type="EMBL" id="KAE9021848.1"/>
    </source>
</evidence>
<dbReference type="InterPro" id="IPR018946">
    <property type="entry name" value="PhoD-like_MPP"/>
</dbReference>
<sequence length="619" mass="70047">MAGSRWVLALLCAALYVTAGAIAAQAITGSVDDSLLLVVGDVTSSSARILYDQVPSSATRLQVRVHQTMAHTQEALAGSAISQTLEITLSESVDQPRVVGLESLEPGRRYVVQFEVDEPKETATVMFHTARSKQGNKWTDRVLVVSCDRFVDDHDDVLMQRLATDVEEHDDALNSSSVHFGMAHLGDQIYADAGELSIKVTPLPLQEMADKKLRRARYEAILKEFRGIYRKTFGRKAAQRVLRIGAHWMIPDDHEIINNFNLELAQKAFQGPTNSLLSEEERERFAALQLHCRAGLQAYYEFQYQLYRDFPWESVDFLEDALGGIIRAHPVYFAVEMQQLKLLFLDVRFERAFFNEEDLPKLVSDEQRRFLDGKLRTWSRDDRSAAVVFAGMPLFFQSAFSAAIAHIVEHETYPGMAEQRPGLEDLFNIFQGYNQQQRLQSNNELVRLLVGGDLHMMAHSRVCGTEPTNSGCLDHLITSGITNGSTSIQDTKLIPYYYLITQLTPVFEIAYSWAQCIPLLSSLLPRSSPWYIEYDRVFLGRNYGVLEFTSDGNFSWNQTVTQPYDEAYQRHVQSVSDASTPQVLGFIVLVVTLFNTIIAYRVVSRCRTPRRPAKTTKTQ</sequence>
<accession>A0A6A3MVM3</accession>
<reference evidence="7 9" key="1">
    <citation type="submission" date="2018-09" db="EMBL/GenBank/DDBJ databases">
        <title>Genomic investigation of the strawberry pathogen Phytophthora fragariae indicates pathogenicity is determined by transcriptional variation in three key races.</title>
        <authorList>
            <person name="Adams T.M."/>
            <person name="Armitage A.D."/>
            <person name="Sobczyk M.K."/>
            <person name="Bates H.J."/>
            <person name="Dunwell J.M."/>
            <person name="Nellist C.F."/>
            <person name="Harrison R.J."/>
        </authorList>
    </citation>
    <scope>NUCLEOTIDE SEQUENCE [LARGE SCALE GENOMIC DNA]</scope>
    <source>
        <strain evidence="5 7">SCRP249</strain>
        <strain evidence="4 9">SCRP324</strain>
        <strain evidence="6 8">SCRP333</strain>
    </source>
</reference>
<dbReference type="EMBL" id="QXFV01000511">
    <property type="protein sequence ID" value="KAE9035438.1"/>
    <property type="molecule type" value="Genomic_DNA"/>
</dbReference>
<evidence type="ECO:0000313" key="9">
    <source>
        <dbReference type="Proteomes" id="UP000435112"/>
    </source>
</evidence>
<feature type="domain" description="PhoD-like phosphatase metallophosphatase" evidence="3">
    <location>
        <begin position="182"/>
        <end position="349"/>
    </location>
</feature>